<organism evidence="6 8">
    <name type="scientific">Trichococcus ilyis</name>
    <dbReference type="NCBI Taxonomy" id="640938"/>
    <lineage>
        <taxon>Bacteria</taxon>
        <taxon>Bacillati</taxon>
        <taxon>Bacillota</taxon>
        <taxon>Bacilli</taxon>
        <taxon>Lactobacillales</taxon>
        <taxon>Carnobacteriaceae</taxon>
        <taxon>Trichococcus</taxon>
    </lineage>
</organism>
<name>A0A143YLI6_9LACT</name>
<dbReference type="PROSITE" id="PS51464">
    <property type="entry name" value="SIS"/>
    <property type="match status" value="1"/>
</dbReference>
<evidence type="ECO:0000313" key="9">
    <source>
        <dbReference type="Proteomes" id="UP000199280"/>
    </source>
</evidence>
<dbReference type="PANTHER" id="PTHR30514">
    <property type="entry name" value="GLUCOKINASE"/>
    <property type="match status" value="1"/>
</dbReference>
<dbReference type="EMBL" id="FNYT01000003">
    <property type="protein sequence ID" value="SEI75180.1"/>
    <property type="molecule type" value="Genomic_DNA"/>
</dbReference>
<dbReference type="InterPro" id="IPR036388">
    <property type="entry name" value="WH-like_DNA-bd_sf"/>
</dbReference>
<dbReference type="InterPro" id="IPR001347">
    <property type="entry name" value="SIS_dom"/>
</dbReference>
<reference evidence="7 9" key="2">
    <citation type="submission" date="2016-10" db="EMBL/GenBank/DDBJ databases">
        <authorList>
            <person name="Varghese N."/>
            <person name="Submissions S."/>
        </authorList>
    </citation>
    <scope>NUCLEOTIDE SEQUENCE [LARGE SCALE GENOMIC DNA]</scope>
    <source>
        <strain evidence="7 9">DSM 22150</strain>
    </source>
</reference>
<keyword evidence="9" id="KW-1185">Reference proteome</keyword>
<dbReference type="InterPro" id="IPR035472">
    <property type="entry name" value="RpiR-like_SIS"/>
</dbReference>
<feature type="domain" description="SIS" evidence="5">
    <location>
        <begin position="125"/>
        <end position="268"/>
    </location>
</feature>
<dbReference type="OrthoDB" id="3684496at2"/>
<dbReference type="Proteomes" id="UP000199280">
    <property type="component" value="Unassembled WGS sequence"/>
</dbReference>
<dbReference type="Pfam" id="PF01418">
    <property type="entry name" value="HTH_6"/>
    <property type="match status" value="1"/>
</dbReference>
<evidence type="ECO:0000256" key="2">
    <source>
        <dbReference type="ARBA" id="ARBA00023125"/>
    </source>
</evidence>
<evidence type="ECO:0000256" key="1">
    <source>
        <dbReference type="ARBA" id="ARBA00023015"/>
    </source>
</evidence>
<dbReference type="Gene3D" id="3.40.50.10490">
    <property type="entry name" value="Glucose-6-phosphate isomerase like protein, domain 1"/>
    <property type="match status" value="1"/>
</dbReference>
<evidence type="ECO:0000259" key="5">
    <source>
        <dbReference type="PROSITE" id="PS51464"/>
    </source>
</evidence>
<dbReference type="EMBL" id="FJNB01000005">
    <property type="protein sequence ID" value="CZQ91470.1"/>
    <property type="molecule type" value="Genomic_DNA"/>
</dbReference>
<reference evidence="6 8" key="1">
    <citation type="submission" date="2016-02" db="EMBL/GenBank/DDBJ databases">
        <authorList>
            <person name="Wen L."/>
            <person name="He K."/>
            <person name="Yang H."/>
        </authorList>
    </citation>
    <scope>NUCLEOTIDE SEQUENCE [LARGE SCALE GENOMIC DNA]</scope>
    <source>
        <strain evidence="6">Trichococcus_R210</strain>
    </source>
</reference>
<dbReference type="GO" id="GO:0097367">
    <property type="term" value="F:carbohydrate derivative binding"/>
    <property type="evidence" value="ECO:0007669"/>
    <property type="project" value="InterPro"/>
</dbReference>
<keyword evidence="3" id="KW-0804">Transcription</keyword>
<keyword evidence="1" id="KW-0805">Transcription regulation</keyword>
<dbReference type="CDD" id="cd05013">
    <property type="entry name" value="SIS_RpiR"/>
    <property type="match status" value="1"/>
</dbReference>
<protein>
    <submittedName>
        <fullName evidence="6">Sugar isomerase (Sis)</fullName>
    </submittedName>
    <submittedName>
        <fullName evidence="7">Transcriptional regulator, RpiR family</fullName>
    </submittedName>
</protein>
<evidence type="ECO:0000259" key="4">
    <source>
        <dbReference type="PROSITE" id="PS51071"/>
    </source>
</evidence>
<dbReference type="STRING" id="640938.TR210_965"/>
<gene>
    <name evidence="7" type="ORF">SAMN05216375_10396</name>
    <name evidence="6" type="ORF">TR210_965</name>
</gene>
<feature type="domain" description="HTH rpiR-type" evidence="4">
    <location>
        <begin position="4"/>
        <end position="80"/>
    </location>
</feature>
<accession>A0A143YLI6</accession>
<dbReference type="Pfam" id="PF01380">
    <property type="entry name" value="SIS"/>
    <property type="match status" value="1"/>
</dbReference>
<keyword evidence="6" id="KW-0413">Isomerase</keyword>
<dbReference type="InterPro" id="IPR046348">
    <property type="entry name" value="SIS_dom_sf"/>
</dbReference>
<dbReference type="AlphaFoldDB" id="A0A143YLI6"/>
<sequence>MENQTIIDTIYSQFDQFFDSEKKIATYIINNHKKVIDMTIAELSKNCGASEASISRFCKKIDMKGFHHLKINLAREMVETDKTIAVSNDVSIGNIEQSLQNILANKVAELTATVNMINAQELGEIIELIQQARLVQLVAVGNTIPVALDGSYKFSEIGIPAVSGTIWETQTAFSLTLTKDDVLIAISNSGESSKIHTMIKSANERGVKTIGITNNKNSAIGMESKYHIQTATREKLFLDEFYFSRISASTIIEILYLFLTIGQKNSYEQLSKNEEIFAQEKL</sequence>
<keyword evidence="2" id="KW-0238">DNA-binding</keyword>
<dbReference type="SUPFAM" id="SSF53697">
    <property type="entry name" value="SIS domain"/>
    <property type="match status" value="1"/>
</dbReference>
<dbReference type="GO" id="GO:0003677">
    <property type="term" value="F:DNA binding"/>
    <property type="evidence" value="ECO:0007669"/>
    <property type="project" value="UniProtKB-KW"/>
</dbReference>
<dbReference type="GO" id="GO:0003700">
    <property type="term" value="F:DNA-binding transcription factor activity"/>
    <property type="evidence" value="ECO:0007669"/>
    <property type="project" value="InterPro"/>
</dbReference>
<evidence type="ECO:0000313" key="8">
    <source>
        <dbReference type="Proteomes" id="UP000076878"/>
    </source>
</evidence>
<dbReference type="Gene3D" id="1.10.10.10">
    <property type="entry name" value="Winged helix-like DNA-binding domain superfamily/Winged helix DNA-binding domain"/>
    <property type="match status" value="1"/>
</dbReference>
<evidence type="ECO:0000256" key="3">
    <source>
        <dbReference type="ARBA" id="ARBA00023163"/>
    </source>
</evidence>
<dbReference type="InterPro" id="IPR000281">
    <property type="entry name" value="HTH_RpiR"/>
</dbReference>
<proteinExistence type="predicted"/>
<dbReference type="InterPro" id="IPR009057">
    <property type="entry name" value="Homeodomain-like_sf"/>
</dbReference>
<dbReference type="Proteomes" id="UP000076878">
    <property type="component" value="Unassembled WGS sequence"/>
</dbReference>
<evidence type="ECO:0000313" key="6">
    <source>
        <dbReference type="EMBL" id="CZQ91470.1"/>
    </source>
</evidence>
<dbReference type="SUPFAM" id="SSF46689">
    <property type="entry name" value="Homeodomain-like"/>
    <property type="match status" value="1"/>
</dbReference>
<dbReference type="InterPro" id="IPR047640">
    <property type="entry name" value="RpiR-like"/>
</dbReference>
<dbReference type="RefSeq" id="WP_068622097.1">
    <property type="nucleotide sequence ID" value="NZ_FJNB01000005.1"/>
</dbReference>
<dbReference type="PANTHER" id="PTHR30514:SF1">
    <property type="entry name" value="HTH-TYPE TRANSCRIPTIONAL REGULATOR HEXR-RELATED"/>
    <property type="match status" value="1"/>
</dbReference>
<dbReference type="GO" id="GO:1901135">
    <property type="term" value="P:carbohydrate derivative metabolic process"/>
    <property type="evidence" value="ECO:0007669"/>
    <property type="project" value="InterPro"/>
</dbReference>
<evidence type="ECO:0000313" key="7">
    <source>
        <dbReference type="EMBL" id="SEI75180.1"/>
    </source>
</evidence>
<dbReference type="PROSITE" id="PS51071">
    <property type="entry name" value="HTH_RPIR"/>
    <property type="match status" value="1"/>
</dbReference>
<dbReference type="GO" id="GO:0016853">
    <property type="term" value="F:isomerase activity"/>
    <property type="evidence" value="ECO:0007669"/>
    <property type="project" value="UniProtKB-KW"/>
</dbReference>